<keyword evidence="2" id="KW-0238">DNA-binding</keyword>
<dbReference type="Pfam" id="PF13601">
    <property type="entry name" value="HTH_34"/>
    <property type="match status" value="1"/>
</dbReference>
<dbReference type="InterPro" id="IPR036390">
    <property type="entry name" value="WH_DNA-bd_sf"/>
</dbReference>
<dbReference type="GO" id="GO:0003677">
    <property type="term" value="F:DNA binding"/>
    <property type="evidence" value="ECO:0007669"/>
    <property type="project" value="UniProtKB-KW"/>
</dbReference>
<comment type="caution">
    <text evidence="2">The sequence shown here is derived from an EMBL/GenBank/DDBJ whole genome shotgun (WGS) entry which is preliminary data.</text>
</comment>
<protein>
    <submittedName>
        <fullName evidence="2">DNA-binding HxlR family transcriptional regulator</fullName>
    </submittedName>
</protein>
<evidence type="ECO:0000313" key="2">
    <source>
        <dbReference type="EMBL" id="MBB4683946.1"/>
    </source>
</evidence>
<dbReference type="SUPFAM" id="SSF46785">
    <property type="entry name" value="Winged helix' DNA-binding domain"/>
    <property type="match status" value="1"/>
</dbReference>
<gene>
    <name evidence="2" type="ORF">BJY18_001431</name>
    <name evidence="3" type="ORF">BJY18_002028</name>
</gene>
<dbReference type="AlphaFoldDB" id="A0A840INK1"/>
<proteinExistence type="predicted"/>
<accession>A0A840INK1</accession>
<name>A0A840INK1_9PSEU</name>
<dbReference type="InterPro" id="IPR036388">
    <property type="entry name" value="WH-like_DNA-bd_sf"/>
</dbReference>
<reference evidence="2 4" key="1">
    <citation type="submission" date="2020-08" db="EMBL/GenBank/DDBJ databases">
        <title>Sequencing the genomes of 1000 actinobacteria strains.</title>
        <authorList>
            <person name="Klenk H.-P."/>
        </authorList>
    </citation>
    <scope>NUCLEOTIDE SEQUENCE [LARGE SCALE GENOMIC DNA]</scope>
    <source>
        <strain evidence="2 4">DSM 45859</strain>
    </source>
</reference>
<dbReference type="InterPro" id="IPR027395">
    <property type="entry name" value="WH_DNA-bd_dom"/>
</dbReference>
<dbReference type="EMBL" id="JACHMG010000001">
    <property type="protein sequence ID" value="MBB4684543.1"/>
    <property type="molecule type" value="Genomic_DNA"/>
</dbReference>
<evidence type="ECO:0000313" key="3">
    <source>
        <dbReference type="EMBL" id="MBB4684543.1"/>
    </source>
</evidence>
<organism evidence="2 4">
    <name type="scientific">Amycolatopsis jiangsuensis</name>
    <dbReference type="NCBI Taxonomy" id="1181879"/>
    <lineage>
        <taxon>Bacteria</taxon>
        <taxon>Bacillati</taxon>
        <taxon>Actinomycetota</taxon>
        <taxon>Actinomycetes</taxon>
        <taxon>Pseudonocardiales</taxon>
        <taxon>Pseudonocardiaceae</taxon>
        <taxon>Amycolatopsis</taxon>
    </lineage>
</organism>
<feature type="domain" description="Winged helix DNA-binding" evidence="1">
    <location>
        <begin position="2"/>
        <end position="77"/>
    </location>
</feature>
<dbReference type="Gene3D" id="1.10.10.10">
    <property type="entry name" value="Winged helix-like DNA-binding domain superfamily/Winged helix DNA-binding domain"/>
    <property type="match status" value="1"/>
</dbReference>
<evidence type="ECO:0000259" key="1">
    <source>
        <dbReference type="Pfam" id="PF13601"/>
    </source>
</evidence>
<sequence>MRLLIAVFLADQQWHDYSALREELGLPPAVLSKQLATLRIAGYLTTRPTTDGRRSAWRLSDRGRDQLLSHLAGWQRLIGAASKAVAAARANDCR</sequence>
<dbReference type="RefSeq" id="WP_184778725.1">
    <property type="nucleotide sequence ID" value="NZ_JACHMG010000001.1"/>
</dbReference>
<keyword evidence="4" id="KW-1185">Reference proteome</keyword>
<evidence type="ECO:0000313" key="4">
    <source>
        <dbReference type="Proteomes" id="UP000581769"/>
    </source>
</evidence>
<dbReference type="Proteomes" id="UP000581769">
    <property type="component" value="Unassembled WGS sequence"/>
</dbReference>
<dbReference type="EMBL" id="JACHMG010000001">
    <property type="protein sequence ID" value="MBB4683946.1"/>
    <property type="molecule type" value="Genomic_DNA"/>
</dbReference>